<keyword evidence="1" id="KW-1133">Transmembrane helix</keyword>
<keyword evidence="3" id="KW-1185">Reference proteome</keyword>
<comment type="caution">
    <text evidence="2">The sequence shown here is derived from an EMBL/GenBank/DDBJ whole genome shotgun (WGS) entry which is preliminary data.</text>
</comment>
<organism evidence="2 3">
    <name type="scientific">Bradyrhizobium iriomotense</name>
    <dbReference type="NCBI Taxonomy" id="441950"/>
    <lineage>
        <taxon>Bacteria</taxon>
        <taxon>Pseudomonadati</taxon>
        <taxon>Pseudomonadota</taxon>
        <taxon>Alphaproteobacteria</taxon>
        <taxon>Hyphomicrobiales</taxon>
        <taxon>Nitrobacteraceae</taxon>
        <taxon>Bradyrhizobium</taxon>
    </lineage>
</organism>
<name>A0ABQ6BBR0_9BRAD</name>
<evidence type="ECO:0000313" key="2">
    <source>
        <dbReference type="EMBL" id="GLR90081.1"/>
    </source>
</evidence>
<gene>
    <name evidence="2" type="ORF">GCM10007857_67950</name>
</gene>
<evidence type="ECO:0000256" key="1">
    <source>
        <dbReference type="SAM" id="Phobius"/>
    </source>
</evidence>
<keyword evidence="1" id="KW-0812">Transmembrane</keyword>
<accession>A0ABQ6BBR0</accession>
<dbReference type="Proteomes" id="UP001156905">
    <property type="component" value="Unassembled WGS sequence"/>
</dbReference>
<reference evidence="3" key="1">
    <citation type="journal article" date="2019" name="Int. J. Syst. Evol. Microbiol.">
        <title>The Global Catalogue of Microorganisms (GCM) 10K type strain sequencing project: providing services to taxonomists for standard genome sequencing and annotation.</title>
        <authorList>
            <consortium name="The Broad Institute Genomics Platform"/>
            <consortium name="The Broad Institute Genome Sequencing Center for Infectious Disease"/>
            <person name="Wu L."/>
            <person name="Ma J."/>
        </authorList>
    </citation>
    <scope>NUCLEOTIDE SEQUENCE [LARGE SCALE GENOMIC DNA]</scope>
    <source>
        <strain evidence="3">NBRC 102520</strain>
    </source>
</reference>
<protein>
    <submittedName>
        <fullName evidence="2">Uncharacterized protein</fullName>
    </submittedName>
</protein>
<dbReference type="EMBL" id="BSOW01000030">
    <property type="protein sequence ID" value="GLR90081.1"/>
    <property type="molecule type" value="Genomic_DNA"/>
</dbReference>
<evidence type="ECO:0000313" key="3">
    <source>
        <dbReference type="Proteomes" id="UP001156905"/>
    </source>
</evidence>
<sequence length="47" mass="5320">MGPSSDLISYKLMDPICVLLILVNRALLSFAGPKREAARRERYVDLK</sequence>
<feature type="transmembrane region" description="Helical" evidence="1">
    <location>
        <begin position="12"/>
        <end position="32"/>
    </location>
</feature>
<proteinExistence type="predicted"/>
<keyword evidence="1" id="KW-0472">Membrane</keyword>